<organism evidence="2 3">
    <name type="scientific">Klebsormidium nitens</name>
    <name type="common">Green alga</name>
    <name type="synonym">Ulothrix nitens</name>
    <dbReference type="NCBI Taxonomy" id="105231"/>
    <lineage>
        <taxon>Eukaryota</taxon>
        <taxon>Viridiplantae</taxon>
        <taxon>Streptophyta</taxon>
        <taxon>Klebsormidiophyceae</taxon>
        <taxon>Klebsormidiales</taxon>
        <taxon>Klebsormidiaceae</taxon>
        <taxon>Klebsormidium</taxon>
    </lineage>
</organism>
<dbReference type="EMBL" id="DF237407">
    <property type="protein sequence ID" value="GAQ88777.1"/>
    <property type="molecule type" value="Genomic_DNA"/>
</dbReference>
<feature type="region of interest" description="Disordered" evidence="1">
    <location>
        <begin position="159"/>
        <end position="188"/>
    </location>
</feature>
<dbReference type="AlphaFoldDB" id="A0A1Y1IJH4"/>
<accession>A0A1Y1IJH4</accession>
<proteinExistence type="predicted"/>
<protein>
    <submittedName>
        <fullName evidence="2">Uncharacterized protein</fullName>
    </submittedName>
</protein>
<reference evidence="2 3" key="1">
    <citation type="journal article" date="2014" name="Nat. Commun.">
        <title>Klebsormidium flaccidum genome reveals primary factors for plant terrestrial adaptation.</title>
        <authorList>
            <person name="Hori K."/>
            <person name="Maruyama F."/>
            <person name="Fujisawa T."/>
            <person name="Togashi T."/>
            <person name="Yamamoto N."/>
            <person name="Seo M."/>
            <person name="Sato S."/>
            <person name="Yamada T."/>
            <person name="Mori H."/>
            <person name="Tajima N."/>
            <person name="Moriyama T."/>
            <person name="Ikeuchi M."/>
            <person name="Watanabe M."/>
            <person name="Wada H."/>
            <person name="Kobayashi K."/>
            <person name="Saito M."/>
            <person name="Masuda T."/>
            <person name="Sasaki-Sekimoto Y."/>
            <person name="Mashiguchi K."/>
            <person name="Awai K."/>
            <person name="Shimojima M."/>
            <person name="Masuda S."/>
            <person name="Iwai M."/>
            <person name="Nobusawa T."/>
            <person name="Narise T."/>
            <person name="Kondo S."/>
            <person name="Saito H."/>
            <person name="Sato R."/>
            <person name="Murakawa M."/>
            <person name="Ihara Y."/>
            <person name="Oshima-Yamada Y."/>
            <person name="Ohtaka K."/>
            <person name="Satoh M."/>
            <person name="Sonobe K."/>
            <person name="Ishii M."/>
            <person name="Ohtani R."/>
            <person name="Kanamori-Sato M."/>
            <person name="Honoki R."/>
            <person name="Miyazaki D."/>
            <person name="Mochizuki H."/>
            <person name="Umetsu J."/>
            <person name="Higashi K."/>
            <person name="Shibata D."/>
            <person name="Kamiya Y."/>
            <person name="Sato N."/>
            <person name="Nakamura Y."/>
            <person name="Tabata S."/>
            <person name="Ida S."/>
            <person name="Kurokawa K."/>
            <person name="Ohta H."/>
        </authorList>
    </citation>
    <scope>NUCLEOTIDE SEQUENCE [LARGE SCALE GENOMIC DNA]</scope>
    <source>
        <strain evidence="2 3">NIES-2285</strain>
    </source>
</reference>
<gene>
    <name evidence="2" type="ORF">KFL_004580060</name>
</gene>
<evidence type="ECO:0000313" key="3">
    <source>
        <dbReference type="Proteomes" id="UP000054558"/>
    </source>
</evidence>
<evidence type="ECO:0000256" key="1">
    <source>
        <dbReference type="SAM" id="MobiDB-lite"/>
    </source>
</evidence>
<keyword evidence="3" id="KW-1185">Reference proteome</keyword>
<name>A0A1Y1IJH4_KLENI</name>
<dbReference type="Proteomes" id="UP000054558">
    <property type="component" value="Unassembled WGS sequence"/>
</dbReference>
<sequence length="277" mass="31728">MRPPVIASRLPETIPDDHLLYRFLDGLQPNITERVHLVRPSTWEEAVNAAEYFEALDEQPADEPSETKYDEAFLIMNVEEQLANIRHDLAYVEQHYENFSRAALGAVLTSVRDKLNVVQTATMHGPQKHENVIFTANLIVDDQPLRVEGKKRTLIEMYEGGQTQTPNEPCERPAKTTDSPEQKNNAKWNPYATGIDYEACSRKVKNKNPFAAEPIHVGSLVTPIFHEPKYKRAPVCIVRRFSGELTIEVKTEHGEVKEYRINERIRNVAHFRNSAKQ</sequence>
<feature type="compositionally biased region" description="Basic and acidic residues" evidence="1">
    <location>
        <begin position="169"/>
        <end position="181"/>
    </location>
</feature>
<evidence type="ECO:0000313" key="2">
    <source>
        <dbReference type="EMBL" id="GAQ88777.1"/>
    </source>
</evidence>